<gene>
    <name evidence="3" type="ORF">SAMN05216378_5418</name>
</gene>
<organism evidence="3 4">
    <name type="scientific">Paenibacillus catalpae</name>
    <dbReference type="NCBI Taxonomy" id="1045775"/>
    <lineage>
        <taxon>Bacteria</taxon>
        <taxon>Bacillati</taxon>
        <taxon>Bacillota</taxon>
        <taxon>Bacilli</taxon>
        <taxon>Bacillales</taxon>
        <taxon>Paenibacillaceae</taxon>
        <taxon>Paenibacillus</taxon>
    </lineage>
</organism>
<dbReference type="Gene3D" id="3.40.30.10">
    <property type="entry name" value="Glutaredoxin"/>
    <property type="match status" value="1"/>
</dbReference>
<feature type="domain" description="SLH" evidence="2">
    <location>
        <begin position="898"/>
        <end position="961"/>
    </location>
</feature>
<feature type="domain" description="SLH" evidence="2">
    <location>
        <begin position="838"/>
        <end position="897"/>
    </location>
</feature>
<dbReference type="Pfam" id="PF00395">
    <property type="entry name" value="SLH"/>
    <property type="match status" value="3"/>
</dbReference>
<dbReference type="AlphaFoldDB" id="A0A1I2GRW3"/>
<dbReference type="PROSITE" id="PS51272">
    <property type="entry name" value="SLH"/>
    <property type="match status" value="3"/>
</dbReference>
<dbReference type="OrthoDB" id="9798386at2"/>
<sequence>MKRFNRTLSLLLATALVLPVFQTGTARAAEVSSFNSAVSHYDYFNDVYPHLNDTSHVLKTVTYEDLVTLLDSEGTYAVLVGGAWSEETQADIGFINQVAKQYGVDTVYNFDTKLDGAAVDIAEQQENPYTKVVTSTSQGVTTNTTNYYDFNELYVELADKYLTNLNPNTDAAITYSKKSPDKVTTTGTVTAASTVIASGEAKKIESPFLFIYDKDHKDGEGNAAPIIASLEKHGSSADYTWNDFLTADPNDGDALDTAKVDSYKEQVLNVFNKVPAADYDSLTSWDFIAPAFNKHEDQTVGRDIFPTHEENGEVVGNDGELVFVHVTYDELNHLLDSEGNYVILFGGSWCPNTQAAIRFIDEYAKKYNVDKVYFWDTKLDAGISVLDPSADPHNSTFLQVRDTNHPLAKLYVDLVNKYLTNIKTQYLPASNNVNYVENGTNVVANKLQVPYLFAYNKDNVSADGSKAPILGHVELMYTWKNIQPDYAVADGVIRNHANYTSALDKLLTRLEATPTGLTGVAPTTSANNNGQITGITNKALEYKLKGAADSAYTAVSGNAITGLAAGTYSVRYAAKNGYNGPTNAQNGPTAVPYAAGQAVDVIVPAFDGPTTPTTPTTPTNPTTPTTPIEEVNAVNSVTVTGTTDPATGETVAAVSASDVTSLITKASKAEAAGKAAVIGFQVPATADTTSSQLTVPRNSFNSIASGTNAAVKADLSIGTVTFDSKAVESISANSESGDISLIVSQFELTAEGKEVLGDRPVYDLSVFAGDKQISSFGGGKVQVSIPYTLKAGEDPESIVVYHVADSGDPQTIRGRFNAAAGTVNFTTTHFSQYIIGFNKVSFLDVPTTAWFHHAVSFLAAREITGGTDEAHFSPNAELTRGQFIVLLLNAYGITPEADGAANFADAGKTYYTNYLAAAKRLGIATGSGENKFNPNNKITRQELFTLLYRSLEQLGELPTAKTGAAAASYSDAADIAGYAQTAFAALVETGVIKGSGNKLNPEGVSTRAEAAQVLYNLLSQ</sequence>
<feature type="signal peptide" evidence="1">
    <location>
        <begin position="1"/>
        <end position="28"/>
    </location>
</feature>
<protein>
    <submittedName>
        <fullName evidence="3">S-layer homology domain-containing protein</fullName>
    </submittedName>
</protein>
<dbReference type="Proteomes" id="UP000198855">
    <property type="component" value="Unassembled WGS sequence"/>
</dbReference>
<dbReference type="InterPro" id="IPR036249">
    <property type="entry name" value="Thioredoxin-like_sf"/>
</dbReference>
<evidence type="ECO:0000313" key="4">
    <source>
        <dbReference type="Proteomes" id="UP000198855"/>
    </source>
</evidence>
<reference evidence="4" key="1">
    <citation type="submission" date="2016-10" db="EMBL/GenBank/DDBJ databases">
        <authorList>
            <person name="Varghese N."/>
            <person name="Submissions S."/>
        </authorList>
    </citation>
    <scope>NUCLEOTIDE SEQUENCE [LARGE SCALE GENOMIC DNA]</scope>
    <source>
        <strain evidence="4">CGMCC 1.10784</strain>
    </source>
</reference>
<dbReference type="RefSeq" id="WP_091189633.1">
    <property type="nucleotide sequence ID" value="NZ_FOMT01000006.1"/>
</dbReference>
<dbReference type="EMBL" id="FOMT01000006">
    <property type="protein sequence ID" value="SFF19988.1"/>
    <property type="molecule type" value="Genomic_DNA"/>
</dbReference>
<feature type="chain" id="PRO_5011641194" evidence="1">
    <location>
        <begin position="29"/>
        <end position="1020"/>
    </location>
</feature>
<feature type="domain" description="SLH" evidence="2">
    <location>
        <begin position="966"/>
        <end position="1020"/>
    </location>
</feature>
<dbReference type="STRING" id="1045775.SAMN05216378_5418"/>
<name>A0A1I2GRW3_9BACL</name>
<proteinExistence type="predicted"/>
<evidence type="ECO:0000313" key="3">
    <source>
        <dbReference type="EMBL" id="SFF19988.1"/>
    </source>
</evidence>
<dbReference type="SUPFAM" id="SSF52833">
    <property type="entry name" value="Thioredoxin-like"/>
    <property type="match status" value="1"/>
</dbReference>
<evidence type="ECO:0000259" key="2">
    <source>
        <dbReference type="PROSITE" id="PS51272"/>
    </source>
</evidence>
<accession>A0A1I2GRW3</accession>
<keyword evidence="1" id="KW-0732">Signal</keyword>
<keyword evidence="4" id="KW-1185">Reference proteome</keyword>
<dbReference type="InterPro" id="IPR001119">
    <property type="entry name" value="SLH_dom"/>
</dbReference>
<evidence type="ECO:0000256" key="1">
    <source>
        <dbReference type="SAM" id="SignalP"/>
    </source>
</evidence>